<keyword evidence="9" id="KW-1185">Reference proteome</keyword>
<dbReference type="PANTHER" id="PTHR11447:SF21">
    <property type="entry name" value="TUMOR PROTEIN P73"/>
    <property type="match status" value="1"/>
</dbReference>
<keyword evidence="3" id="KW-0805">Transcription regulation</keyword>
<dbReference type="PANTHER" id="PTHR11447">
    <property type="entry name" value="CELLULAR TUMOR ANTIGEN P53"/>
    <property type="match status" value="1"/>
</dbReference>
<evidence type="ECO:0000256" key="3">
    <source>
        <dbReference type="ARBA" id="ARBA00023015"/>
    </source>
</evidence>
<name>A0ABV0PCJ2_9TELE</name>
<dbReference type="InterPro" id="IPR008967">
    <property type="entry name" value="p53-like_TF_DNA-bd_sf"/>
</dbReference>
<dbReference type="Proteomes" id="UP001476798">
    <property type="component" value="Unassembled WGS sequence"/>
</dbReference>
<evidence type="ECO:0000256" key="6">
    <source>
        <dbReference type="ARBA" id="ARBA00045328"/>
    </source>
</evidence>
<keyword evidence="4" id="KW-0804">Transcription</keyword>
<comment type="subcellular location">
    <subcellularLocation>
        <location evidence="1">Nucleus</location>
    </subcellularLocation>
</comment>
<comment type="function">
    <text evidence="6">Multifunctional transcription factor that induces cell cycle arrest, DNA repair or apoptosis upon binding to its target DNA sequence. Acts as a tumor suppressor in many tumor types; induces growth arrest or apoptosis depending on the physiological circumstances and cell type. Negatively regulates cell division by controlling expression of a set of genes required for this process. One of the activated genes is an inhibitor of cyclin-dependent kinases. Apoptosis induction seems to be mediated either by stimulation of BAX and FAS antigen expression, or by repression of Bcl-2 expression.</text>
</comment>
<feature type="compositionally biased region" description="Polar residues" evidence="7">
    <location>
        <begin position="1"/>
        <end position="38"/>
    </location>
</feature>
<evidence type="ECO:0000256" key="2">
    <source>
        <dbReference type="ARBA" id="ARBA00011393"/>
    </source>
</evidence>
<evidence type="ECO:0000256" key="1">
    <source>
        <dbReference type="ARBA" id="ARBA00004123"/>
    </source>
</evidence>
<sequence>MESLGSRATSASPYSSENTSSSAVPTPSPYSQPNSTFEGLSPAPAIPSNTDYPGPHVFQVSFQQSSTAKSATWTGSRTLHLHSMFSFYLDQI</sequence>
<dbReference type="InterPro" id="IPR012346">
    <property type="entry name" value="p53/RUNT-type_TF_DNA-bd_sf"/>
</dbReference>
<evidence type="ECO:0000256" key="7">
    <source>
        <dbReference type="SAM" id="MobiDB-lite"/>
    </source>
</evidence>
<keyword evidence="5" id="KW-0539">Nucleus</keyword>
<protein>
    <submittedName>
        <fullName evidence="8">Tumor protein p73</fullName>
    </submittedName>
</protein>
<dbReference type="SUPFAM" id="SSF49417">
    <property type="entry name" value="p53-like transcription factors"/>
    <property type="match status" value="1"/>
</dbReference>
<evidence type="ECO:0000256" key="4">
    <source>
        <dbReference type="ARBA" id="ARBA00023163"/>
    </source>
</evidence>
<gene>
    <name evidence="8" type="primary">TP73</name>
    <name evidence="8" type="ORF">GOODEAATRI_008849</name>
</gene>
<evidence type="ECO:0000313" key="9">
    <source>
        <dbReference type="Proteomes" id="UP001476798"/>
    </source>
</evidence>
<evidence type="ECO:0000313" key="8">
    <source>
        <dbReference type="EMBL" id="MEQ2181189.1"/>
    </source>
</evidence>
<comment type="subunit">
    <text evidence="2">Binds DNA as a homotetramer.</text>
</comment>
<accession>A0ABV0PCJ2</accession>
<dbReference type="InterPro" id="IPR002117">
    <property type="entry name" value="p53_tumour_suppressor"/>
</dbReference>
<comment type="caution">
    <text evidence="8">The sequence shown here is derived from an EMBL/GenBank/DDBJ whole genome shotgun (WGS) entry which is preliminary data.</text>
</comment>
<proteinExistence type="predicted"/>
<evidence type="ECO:0000256" key="5">
    <source>
        <dbReference type="ARBA" id="ARBA00023242"/>
    </source>
</evidence>
<reference evidence="8 9" key="1">
    <citation type="submission" date="2021-06" db="EMBL/GenBank/DDBJ databases">
        <authorList>
            <person name="Palmer J.M."/>
        </authorList>
    </citation>
    <scope>NUCLEOTIDE SEQUENCE [LARGE SCALE GENOMIC DNA]</scope>
    <source>
        <strain evidence="8 9">GA_2019</strain>
        <tissue evidence="8">Muscle</tissue>
    </source>
</reference>
<feature type="region of interest" description="Disordered" evidence="7">
    <location>
        <begin position="1"/>
        <end position="56"/>
    </location>
</feature>
<dbReference type="Gene3D" id="2.60.40.720">
    <property type="match status" value="1"/>
</dbReference>
<dbReference type="EMBL" id="JAHRIO010070446">
    <property type="protein sequence ID" value="MEQ2181189.1"/>
    <property type="molecule type" value="Genomic_DNA"/>
</dbReference>
<organism evidence="8 9">
    <name type="scientific">Goodea atripinnis</name>
    <dbReference type="NCBI Taxonomy" id="208336"/>
    <lineage>
        <taxon>Eukaryota</taxon>
        <taxon>Metazoa</taxon>
        <taxon>Chordata</taxon>
        <taxon>Craniata</taxon>
        <taxon>Vertebrata</taxon>
        <taxon>Euteleostomi</taxon>
        <taxon>Actinopterygii</taxon>
        <taxon>Neopterygii</taxon>
        <taxon>Teleostei</taxon>
        <taxon>Neoteleostei</taxon>
        <taxon>Acanthomorphata</taxon>
        <taxon>Ovalentaria</taxon>
        <taxon>Atherinomorphae</taxon>
        <taxon>Cyprinodontiformes</taxon>
        <taxon>Goodeidae</taxon>
        <taxon>Goodea</taxon>
    </lineage>
</organism>